<dbReference type="InterPro" id="IPR024932">
    <property type="entry name" value="ApbE"/>
</dbReference>
<evidence type="ECO:0000256" key="1">
    <source>
        <dbReference type="ARBA" id="ARBA00001946"/>
    </source>
</evidence>
<dbReference type="Proteomes" id="UP000526734">
    <property type="component" value="Unassembled WGS sequence"/>
</dbReference>
<dbReference type="AlphaFoldDB" id="A0A7W3ZFJ2"/>
<evidence type="ECO:0000256" key="5">
    <source>
        <dbReference type="ARBA" id="ARBA00022679"/>
    </source>
</evidence>
<dbReference type="SUPFAM" id="SSF143631">
    <property type="entry name" value="ApbE-like"/>
    <property type="match status" value="1"/>
</dbReference>
<comment type="cofactor">
    <cofactor evidence="1">
        <name>Mg(2+)</name>
        <dbReference type="ChEBI" id="CHEBI:18420"/>
    </cofactor>
</comment>
<organism evidence="11 12">
    <name type="scientific">Amycolatopsis dendrobii</name>
    <dbReference type="NCBI Taxonomy" id="2760662"/>
    <lineage>
        <taxon>Bacteria</taxon>
        <taxon>Bacillati</taxon>
        <taxon>Actinomycetota</taxon>
        <taxon>Actinomycetes</taxon>
        <taxon>Pseudonocardiales</taxon>
        <taxon>Pseudonocardiaceae</taxon>
        <taxon>Amycolatopsis</taxon>
    </lineage>
</organism>
<evidence type="ECO:0000313" key="11">
    <source>
        <dbReference type="EMBL" id="MBB1159540.1"/>
    </source>
</evidence>
<keyword evidence="5 11" id="KW-0808">Transferase</keyword>
<dbReference type="PANTHER" id="PTHR30040">
    <property type="entry name" value="THIAMINE BIOSYNTHESIS LIPOPROTEIN APBE"/>
    <property type="match status" value="1"/>
</dbReference>
<evidence type="ECO:0000313" key="12">
    <source>
        <dbReference type="Proteomes" id="UP000526734"/>
    </source>
</evidence>
<accession>A0A7W3ZFJ2</accession>
<dbReference type="EMBL" id="JACGZW010000020">
    <property type="protein sequence ID" value="MBB1159540.1"/>
    <property type="molecule type" value="Genomic_DNA"/>
</dbReference>
<dbReference type="InterPro" id="IPR003374">
    <property type="entry name" value="ApbE-like_sf"/>
</dbReference>
<evidence type="ECO:0000256" key="2">
    <source>
        <dbReference type="ARBA" id="ARBA00011955"/>
    </source>
</evidence>
<evidence type="ECO:0000256" key="7">
    <source>
        <dbReference type="ARBA" id="ARBA00022827"/>
    </source>
</evidence>
<sequence length="315" mass="32991">MTATAEPIASTRFRALGTTAELMVTDPDRLLAATDLLRAELRAVDETCSRFRDDSEIAALHRRAGSPVRVSPLLAEALQVALRAACATDGLVDPTVGQAVCDVGYDRDFAAIARDLAAPVRPAGEAPGWWRITADWPRREVVVPHGVRLDLGATAKAWAADRASVLVARRLGCGVLIGLGGDIAVAGPAPARGWQVAVGDDHAAVDPRRDPVIALASGGLATSSTVCRTWRRAGRTVHHIVDPRTGDMPGSCWRTVTVAAGTCADANAASTAAVVLGDQAPAWLAERRLPARLVALDGHVVRVAGWPDPDEEASA</sequence>
<reference evidence="11 12" key="1">
    <citation type="submission" date="2020-08" db="EMBL/GenBank/DDBJ databases">
        <title>Amycolatopsis sp. nov. DR6-1 isolated from Dendrobium heterocarpum.</title>
        <authorList>
            <person name="Tedsree N."/>
            <person name="Kuncharoen N."/>
            <person name="Likhitwitayawuid K."/>
            <person name="Tanasupawat S."/>
        </authorList>
    </citation>
    <scope>NUCLEOTIDE SEQUENCE [LARGE SCALE GENOMIC DNA]</scope>
    <source>
        <strain evidence="11 12">DR6-1</strain>
    </source>
</reference>
<evidence type="ECO:0000256" key="10">
    <source>
        <dbReference type="ARBA" id="ARBA00048540"/>
    </source>
</evidence>
<evidence type="ECO:0000256" key="9">
    <source>
        <dbReference type="ARBA" id="ARBA00031306"/>
    </source>
</evidence>
<evidence type="ECO:0000256" key="4">
    <source>
        <dbReference type="ARBA" id="ARBA00022630"/>
    </source>
</evidence>
<keyword evidence="8" id="KW-0460">Magnesium</keyword>
<proteinExistence type="predicted"/>
<comment type="catalytic activity">
    <reaction evidence="10">
        <text>L-threonyl-[protein] + FAD = FMN-L-threonyl-[protein] + AMP + H(+)</text>
        <dbReference type="Rhea" id="RHEA:36847"/>
        <dbReference type="Rhea" id="RHEA-COMP:11060"/>
        <dbReference type="Rhea" id="RHEA-COMP:11061"/>
        <dbReference type="ChEBI" id="CHEBI:15378"/>
        <dbReference type="ChEBI" id="CHEBI:30013"/>
        <dbReference type="ChEBI" id="CHEBI:57692"/>
        <dbReference type="ChEBI" id="CHEBI:74257"/>
        <dbReference type="ChEBI" id="CHEBI:456215"/>
        <dbReference type="EC" id="2.7.1.180"/>
    </reaction>
</comment>
<keyword evidence="12" id="KW-1185">Reference proteome</keyword>
<dbReference type="RefSeq" id="WP_182896216.1">
    <property type="nucleotide sequence ID" value="NZ_JACGZW010000020.1"/>
</dbReference>
<evidence type="ECO:0000256" key="3">
    <source>
        <dbReference type="ARBA" id="ARBA00016337"/>
    </source>
</evidence>
<dbReference type="Pfam" id="PF02424">
    <property type="entry name" value="ApbE"/>
    <property type="match status" value="1"/>
</dbReference>
<keyword evidence="4" id="KW-0285">Flavoprotein</keyword>
<keyword evidence="7" id="KW-0274">FAD</keyword>
<gene>
    <name evidence="11" type="ORF">H4281_40895</name>
</gene>
<keyword evidence="6" id="KW-0479">Metal-binding</keyword>
<comment type="caution">
    <text evidence="11">The sequence shown here is derived from an EMBL/GenBank/DDBJ whole genome shotgun (WGS) entry which is preliminary data.</text>
</comment>
<dbReference type="GO" id="GO:0016740">
    <property type="term" value="F:transferase activity"/>
    <property type="evidence" value="ECO:0007669"/>
    <property type="project" value="UniProtKB-KW"/>
</dbReference>
<dbReference type="PANTHER" id="PTHR30040:SF2">
    <property type="entry name" value="FAD:PROTEIN FMN TRANSFERASE"/>
    <property type="match status" value="1"/>
</dbReference>
<protein>
    <recommendedName>
        <fullName evidence="3">FAD:protein FMN transferase</fullName>
        <ecNumber evidence="2">2.7.1.180</ecNumber>
    </recommendedName>
    <alternativeName>
        <fullName evidence="9">Flavin transferase</fullName>
    </alternativeName>
</protein>
<evidence type="ECO:0000256" key="6">
    <source>
        <dbReference type="ARBA" id="ARBA00022723"/>
    </source>
</evidence>
<dbReference type="GO" id="GO:0046872">
    <property type="term" value="F:metal ion binding"/>
    <property type="evidence" value="ECO:0007669"/>
    <property type="project" value="UniProtKB-KW"/>
</dbReference>
<evidence type="ECO:0000256" key="8">
    <source>
        <dbReference type="ARBA" id="ARBA00022842"/>
    </source>
</evidence>
<dbReference type="EC" id="2.7.1.180" evidence="2"/>
<name>A0A7W3ZFJ2_9PSEU</name>
<dbReference type="Gene3D" id="3.10.520.10">
    <property type="entry name" value="ApbE-like domains"/>
    <property type="match status" value="1"/>
</dbReference>